<dbReference type="RefSeq" id="XP_033394131.1">
    <property type="nucleotide sequence ID" value="XM_033538374.1"/>
</dbReference>
<dbReference type="GO" id="GO:0005634">
    <property type="term" value="C:nucleus"/>
    <property type="evidence" value="ECO:0007669"/>
    <property type="project" value="UniProtKB-SubCell"/>
</dbReference>
<dbReference type="SMART" id="SM00906">
    <property type="entry name" value="Fungal_trans"/>
    <property type="match status" value="1"/>
</dbReference>
<dbReference type="PROSITE" id="PS00463">
    <property type="entry name" value="ZN2_CY6_FUNGAL_1"/>
    <property type="match status" value="1"/>
</dbReference>
<dbReference type="Proteomes" id="UP000799438">
    <property type="component" value="Unassembled WGS sequence"/>
</dbReference>
<dbReference type="GO" id="GO:0006351">
    <property type="term" value="P:DNA-templated transcription"/>
    <property type="evidence" value="ECO:0007669"/>
    <property type="project" value="InterPro"/>
</dbReference>
<dbReference type="InterPro" id="IPR007219">
    <property type="entry name" value="XnlR_reg_dom"/>
</dbReference>
<evidence type="ECO:0000256" key="1">
    <source>
        <dbReference type="ARBA" id="ARBA00004123"/>
    </source>
</evidence>
<evidence type="ECO:0000313" key="10">
    <source>
        <dbReference type="EMBL" id="KAF2138418.1"/>
    </source>
</evidence>
<keyword evidence="11" id="KW-1185">Reference proteome</keyword>
<evidence type="ECO:0000256" key="2">
    <source>
        <dbReference type="ARBA" id="ARBA00022723"/>
    </source>
</evidence>
<dbReference type="InterPro" id="IPR036864">
    <property type="entry name" value="Zn2-C6_fun-type_DNA-bd_sf"/>
</dbReference>
<dbReference type="OrthoDB" id="5464at2759"/>
<feature type="transmembrane region" description="Helical" evidence="8">
    <location>
        <begin position="250"/>
        <end position="268"/>
    </location>
</feature>
<keyword evidence="2" id="KW-0479">Metal-binding</keyword>
<evidence type="ECO:0000313" key="11">
    <source>
        <dbReference type="Proteomes" id="UP000799438"/>
    </source>
</evidence>
<feature type="domain" description="Zn(2)-C6 fungal-type" evidence="9">
    <location>
        <begin position="16"/>
        <end position="45"/>
    </location>
</feature>
<dbReference type="PANTHER" id="PTHR47540">
    <property type="entry name" value="THIAMINE REPRESSIBLE GENES REGULATORY PROTEIN THI5"/>
    <property type="match status" value="1"/>
</dbReference>
<keyword evidence="6" id="KW-0539">Nucleus</keyword>
<dbReference type="GO" id="GO:0045944">
    <property type="term" value="P:positive regulation of transcription by RNA polymerase II"/>
    <property type="evidence" value="ECO:0007669"/>
    <property type="project" value="TreeGrafter"/>
</dbReference>
<dbReference type="InterPro" id="IPR001138">
    <property type="entry name" value="Zn2Cys6_DnaBD"/>
</dbReference>
<dbReference type="PANTHER" id="PTHR47540:SF6">
    <property type="entry name" value="ZN(II)2CYS6 TRANSCRIPTION FACTOR (EUROFUNG)"/>
    <property type="match status" value="1"/>
</dbReference>
<keyword evidence="3" id="KW-0805">Transcription regulation</keyword>
<keyword evidence="5" id="KW-0804">Transcription</keyword>
<dbReference type="GO" id="GO:0000981">
    <property type="term" value="F:DNA-binding transcription factor activity, RNA polymerase II-specific"/>
    <property type="evidence" value="ECO:0007669"/>
    <property type="project" value="InterPro"/>
</dbReference>
<dbReference type="PROSITE" id="PS50048">
    <property type="entry name" value="ZN2_CY6_FUNGAL_2"/>
    <property type="match status" value="1"/>
</dbReference>
<dbReference type="GO" id="GO:0008270">
    <property type="term" value="F:zinc ion binding"/>
    <property type="evidence" value="ECO:0007669"/>
    <property type="project" value="InterPro"/>
</dbReference>
<feature type="compositionally biased region" description="Polar residues" evidence="7">
    <location>
        <begin position="93"/>
        <end position="114"/>
    </location>
</feature>
<proteinExistence type="predicted"/>
<keyword evidence="8" id="KW-0472">Membrane</keyword>
<gene>
    <name evidence="10" type="ORF">K452DRAFT_255887</name>
</gene>
<dbReference type="GO" id="GO:0043565">
    <property type="term" value="F:sequence-specific DNA binding"/>
    <property type="evidence" value="ECO:0007669"/>
    <property type="project" value="TreeGrafter"/>
</dbReference>
<dbReference type="GeneID" id="54295870"/>
<evidence type="ECO:0000256" key="4">
    <source>
        <dbReference type="ARBA" id="ARBA00023125"/>
    </source>
</evidence>
<dbReference type="SMART" id="SM00066">
    <property type="entry name" value="GAL4"/>
    <property type="match status" value="1"/>
</dbReference>
<reference evidence="10" key="1">
    <citation type="journal article" date="2020" name="Stud. Mycol.">
        <title>101 Dothideomycetes genomes: a test case for predicting lifestyles and emergence of pathogens.</title>
        <authorList>
            <person name="Haridas S."/>
            <person name="Albert R."/>
            <person name="Binder M."/>
            <person name="Bloem J."/>
            <person name="Labutti K."/>
            <person name="Salamov A."/>
            <person name="Andreopoulos B."/>
            <person name="Baker S."/>
            <person name="Barry K."/>
            <person name="Bills G."/>
            <person name="Bluhm B."/>
            <person name="Cannon C."/>
            <person name="Castanera R."/>
            <person name="Culley D."/>
            <person name="Daum C."/>
            <person name="Ezra D."/>
            <person name="Gonzalez J."/>
            <person name="Henrissat B."/>
            <person name="Kuo A."/>
            <person name="Liang C."/>
            <person name="Lipzen A."/>
            <person name="Lutzoni F."/>
            <person name="Magnuson J."/>
            <person name="Mondo S."/>
            <person name="Nolan M."/>
            <person name="Ohm R."/>
            <person name="Pangilinan J."/>
            <person name="Park H.-J."/>
            <person name="Ramirez L."/>
            <person name="Alfaro M."/>
            <person name="Sun H."/>
            <person name="Tritt A."/>
            <person name="Yoshinaga Y."/>
            <person name="Zwiers L.-H."/>
            <person name="Turgeon B."/>
            <person name="Goodwin S."/>
            <person name="Spatafora J."/>
            <person name="Crous P."/>
            <person name="Grigoriev I."/>
        </authorList>
    </citation>
    <scope>NUCLEOTIDE SEQUENCE</scope>
    <source>
        <strain evidence="10">CBS 121167</strain>
    </source>
</reference>
<protein>
    <recommendedName>
        <fullName evidence="9">Zn(2)-C6 fungal-type domain-containing protein</fullName>
    </recommendedName>
</protein>
<feature type="region of interest" description="Disordered" evidence="7">
    <location>
        <begin position="73"/>
        <end position="133"/>
    </location>
</feature>
<dbReference type="Pfam" id="PF00172">
    <property type="entry name" value="Zn_clus"/>
    <property type="match status" value="1"/>
</dbReference>
<dbReference type="Pfam" id="PF04082">
    <property type="entry name" value="Fungal_trans"/>
    <property type="match status" value="1"/>
</dbReference>
<comment type="subcellular location">
    <subcellularLocation>
        <location evidence="1">Nucleus</location>
    </subcellularLocation>
</comment>
<organism evidence="10 11">
    <name type="scientific">Aplosporella prunicola CBS 121167</name>
    <dbReference type="NCBI Taxonomy" id="1176127"/>
    <lineage>
        <taxon>Eukaryota</taxon>
        <taxon>Fungi</taxon>
        <taxon>Dikarya</taxon>
        <taxon>Ascomycota</taxon>
        <taxon>Pezizomycotina</taxon>
        <taxon>Dothideomycetes</taxon>
        <taxon>Dothideomycetes incertae sedis</taxon>
        <taxon>Botryosphaeriales</taxon>
        <taxon>Aplosporellaceae</taxon>
        <taxon>Aplosporella</taxon>
    </lineage>
</organism>
<keyword evidence="8" id="KW-1133">Transmembrane helix</keyword>
<sequence length="685" mass="76812">MDSCRDPNTKKRCSNACDRCRRQKIKCSGRKPCEGCIRRKTNCVWDTEEPKRVVTKKYLTELKNRISQLEATVERNVPLPRATDPVSPEDTATPASEPSQHTDLATAPGEQSPQYEDESEDIRMTNPLSAGPSTHIIDQEGRALFLGHSSNWSFIQRVLRLTYKRLHRNHFPSEMLHGDGRTYDLGLDDMQTTVIPDATSLPSLDFSIYLINTVKFRTGQIFHLFDEATFMPQLYEFYENPQQKMNTMRFWYIHFLVLLAFGKAFVVSNNRTKRPPGSDWFVRATALLPGVMQLVRDPVVSTEILCCMALYHQALDSRWAAHNLIGQAMRLAFLEGMHTDIRPGPLEESHIQRCRKIWWTVFILDRQMSALMGVPMSVHDNDITAPLPAFPDSRQKTAAIEIHVKLSQTLAQVVNIVYGIDGRWEQTFISSTQDVLRRVANVADELAANFEVPPPNQGKGIPRVSGHLNLLYHQCILLATRPFLLSFFDKRLETLDGENTSSVLADPVRILLQVCYESARKIVTVLRALQEQSLIESFIPFDLESALSAGMAIAMTNTVSPAISSDAEDLLHTVYDVLDEMGFKGNLVASVRLSELRHLEFMLGEAKAALERTSAAMAEIDAATTGNTSVYVPMTPLGNTGELMRMMEGSGDLDTLMSSQLLNVAEFLNIYSVSGHPSMDAGDLL</sequence>
<dbReference type="EMBL" id="ML995496">
    <property type="protein sequence ID" value="KAF2138418.1"/>
    <property type="molecule type" value="Genomic_DNA"/>
</dbReference>
<evidence type="ECO:0000256" key="3">
    <source>
        <dbReference type="ARBA" id="ARBA00023015"/>
    </source>
</evidence>
<accession>A0A6A6B470</accession>
<name>A0A6A6B470_9PEZI</name>
<evidence type="ECO:0000256" key="8">
    <source>
        <dbReference type="SAM" id="Phobius"/>
    </source>
</evidence>
<dbReference type="InterPro" id="IPR051711">
    <property type="entry name" value="Stress_Response_Reg"/>
</dbReference>
<evidence type="ECO:0000256" key="7">
    <source>
        <dbReference type="SAM" id="MobiDB-lite"/>
    </source>
</evidence>
<dbReference type="CDD" id="cd00067">
    <property type="entry name" value="GAL4"/>
    <property type="match status" value="1"/>
</dbReference>
<dbReference type="Gene3D" id="4.10.240.10">
    <property type="entry name" value="Zn(2)-C6 fungal-type DNA-binding domain"/>
    <property type="match status" value="1"/>
</dbReference>
<dbReference type="SUPFAM" id="SSF57701">
    <property type="entry name" value="Zn2/Cys6 DNA-binding domain"/>
    <property type="match status" value="1"/>
</dbReference>
<dbReference type="AlphaFoldDB" id="A0A6A6B470"/>
<evidence type="ECO:0000259" key="9">
    <source>
        <dbReference type="PROSITE" id="PS50048"/>
    </source>
</evidence>
<evidence type="ECO:0000256" key="5">
    <source>
        <dbReference type="ARBA" id="ARBA00023163"/>
    </source>
</evidence>
<evidence type="ECO:0000256" key="6">
    <source>
        <dbReference type="ARBA" id="ARBA00023242"/>
    </source>
</evidence>
<keyword evidence="8" id="KW-0812">Transmembrane</keyword>
<dbReference type="CDD" id="cd12148">
    <property type="entry name" value="fungal_TF_MHR"/>
    <property type="match status" value="1"/>
</dbReference>
<keyword evidence="4" id="KW-0238">DNA-binding</keyword>